<dbReference type="AlphaFoldDB" id="A0A839RN57"/>
<comment type="caution">
    <text evidence="1">The sequence shown here is derived from an EMBL/GenBank/DDBJ whole genome shotgun (WGS) entry which is preliminary data.</text>
</comment>
<proteinExistence type="predicted"/>
<name>A0A839RN57_9ACTN</name>
<organism evidence="1 2">
    <name type="scientific">Hoyosella altamirensis</name>
    <dbReference type="NCBI Taxonomy" id="616997"/>
    <lineage>
        <taxon>Bacteria</taxon>
        <taxon>Bacillati</taxon>
        <taxon>Actinomycetota</taxon>
        <taxon>Actinomycetes</taxon>
        <taxon>Mycobacteriales</taxon>
        <taxon>Hoyosellaceae</taxon>
        <taxon>Hoyosella</taxon>
    </lineage>
</organism>
<evidence type="ECO:0000313" key="2">
    <source>
        <dbReference type="Proteomes" id="UP000567922"/>
    </source>
</evidence>
<sequence>MSECVPVPGKVVVMTDEEGSISGELDVQLDGDGHGLVRYRNNATWLTIGNLDGRPPRTWDSIDELANAIDANKGAVDAAGNTIPFEA</sequence>
<evidence type="ECO:0000313" key="1">
    <source>
        <dbReference type="EMBL" id="MBB3038185.1"/>
    </source>
</evidence>
<gene>
    <name evidence="1" type="ORF">FHU29_002634</name>
</gene>
<keyword evidence="2" id="KW-1185">Reference proteome</keyword>
<dbReference type="RefSeq" id="WP_013809292.1">
    <property type="nucleotide sequence ID" value="NZ_JACHWS010000002.1"/>
</dbReference>
<dbReference type="Proteomes" id="UP000567922">
    <property type="component" value="Unassembled WGS sequence"/>
</dbReference>
<reference evidence="1 2" key="1">
    <citation type="submission" date="2020-08" db="EMBL/GenBank/DDBJ databases">
        <title>Sequencing the genomes of 1000 actinobacteria strains.</title>
        <authorList>
            <person name="Klenk H.-P."/>
        </authorList>
    </citation>
    <scope>NUCLEOTIDE SEQUENCE [LARGE SCALE GENOMIC DNA]</scope>
    <source>
        <strain evidence="1 2">DSM 45258</strain>
    </source>
</reference>
<protein>
    <submittedName>
        <fullName evidence="1">Uncharacterized protein</fullName>
    </submittedName>
</protein>
<accession>A0A839RN57</accession>
<dbReference type="EMBL" id="JACHWS010000002">
    <property type="protein sequence ID" value="MBB3038185.1"/>
    <property type="molecule type" value="Genomic_DNA"/>
</dbReference>